<comment type="caution">
    <text evidence="3">The sequence shown here is derived from an EMBL/GenBank/DDBJ whole genome shotgun (WGS) entry which is preliminary data.</text>
</comment>
<dbReference type="InterPro" id="IPR036197">
    <property type="entry name" value="NarG-like_sf"/>
</dbReference>
<feature type="compositionally biased region" description="Basic and acidic residues" evidence="1">
    <location>
        <begin position="365"/>
        <end position="378"/>
    </location>
</feature>
<evidence type="ECO:0000256" key="1">
    <source>
        <dbReference type="SAM" id="MobiDB-lite"/>
    </source>
</evidence>
<feature type="transmembrane region" description="Helical" evidence="2">
    <location>
        <begin position="212"/>
        <end position="232"/>
    </location>
</feature>
<feature type="region of interest" description="Disordered" evidence="1">
    <location>
        <begin position="346"/>
        <end position="378"/>
    </location>
</feature>
<gene>
    <name evidence="3" type="ORF">JCM9140_1185</name>
</gene>
<dbReference type="RefSeq" id="WP_034743279.1">
    <property type="nucleotide sequence ID" value="NZ_BAUT01000007.1"/>
</dbReference>
<evidence type="ECO:0000256" key="2">
    <source>
        <dbReference type="SAM" id="Phobius"/>
    </source>
</evidence>
<dbReference type="STRING" id="1236970.JCM9140_1185"/>
<sequence length="378" mass="43083">MNQIEKSFYSKASMYSFVVVMILILLMWIGTGQFSHVDMMLFGYLISSFVFAIGMTIRLCAWAVRPATHQVLKRSIKNMKKKNRVKRNWKAIAKTAFDNIILQKFIFKRGIYRGIMHWLIAWGCIGSFAITFGLTFGWMHFKLIDPVTYQIVVMGIPTITMEANGIFAELVYNGLNITAMMVLIGVTMALIRRSRNQDVKVTQRIEFDLFPLYILLWVTVSGLLLTVSYKFLGGWMHNYLALIHQITVVIFLVYFPFGKLFHLPVRPLATAVPMNYQEVVGIDTRSCKSCEAPYSNDDQIADVKEILGAQSFDLQLADGSYLADYCPSCRRKIRVMKQLNISTNLPSPNGPVPTNNGIHIPGFGQKREESYYEKTGDE</sequence>
<name>W4PZT0_9BACI</name>
<protein>
    <submittedName>
        <fullName evidence="3">Major facilitator superfamily MFS_1</fullName>
    </submittedName>
</protein>
<organism evidence="3 4">
    <name type="scientific">Halalkalibacter wakoensis JCM 9140</name>
    <dbReference type="NCBI Taxonomy" id="1236970"/>
    <lineage>
        <taxon>Bacteria</taxon>
        <taxon>Bacillati</taxon>
        <taxon>Bacillota</taxon>
        <taxon>Bacilli</taxon>
        <taxon>Bacillales</taxon>
        <taxon>Bacillaceae</taxon>
        <taxon>Halalkalibacter</taxon>
    </lineage>
</organism>
<keyword evidence="4" id="KW-1185">Reference proteome</keyword>
<dbReference type="AlphaFoldDB" id="W4PZT0"/>
<dbReference type="Proteomes" id="UP000018890">
    <property type="component" value="Unassembled WGS sequence"/>
</dbReference>
<keyword evidence="2" id="KW-0472">Membrane</keyword>
<keyword evidence="2" id="KW-1133">Transmembrane helix</keyword>
<dbReference type="OrthoDB" id="247276at2"/>
<evidence type="ECO:0000313" key="4">
    <source>
        <dbReference type="Proteomes" id="UP000018890"/>
    </source>
</evidence>
<feature type="transmembrane region" description="Helical" evidence="2">
    <location>
        <begin position="12"/>
        <end position="29"/>
    </location>
</feature>
<feature type="transmembrane region" description="Helical" evidence="2">
    <location>
        <begin position="118"/>
        <end position="139"/>
    </location>
</feature>
<evidence type="ECO:0000313" key="3">
    <source>
        <dbReference type="EMBL" id="GAE25205.1"/>
    </source>
</evidence>
<feature type="transmembrane region" description="Helical" evidence="2">
    <location>
        <begin position="170"/>
        <end position="191"/>
    </location>
</feature>
<feature type="compositionally biased region" description="Polar residues" evidence="1">
    <location>
        <begin position="346"/>
        <end position="357"/>
    </location>
</feature>
<feature type="transmembrane region" description="Helical" evidence="2">
    <location>
        <begin position="41"/>
        <end position="64"/>
    </location>
</feature>
<keyword evidence="2" id="KW-0812">Transmembrane</keyword>
<dbReference type="Gene3D" id="1.20.950.20">
    <property type="entry name" value="Transmembrane di-heme cytochromes, Chain C"/>
    <property type="match status" value="1"/>
</dbReference>
<dbReference type="SUPFAM" id="SSF103501">
    <property type="entry name" value="Respiratory nitrate reductase 1 gamma chain"/>
    <property type="match status" value="1"/>
</dbReference>
<accession>W4PZT0</accession>
<feature type="transmembrane region" description="Helical" evidence="2">
    <location>
        <begin position="238"/>
        <end position="257"/>
    </location>
</feature>
<reference evidence="3" key="1">
    <citation type="journal article" date="2014" name="Genome Announc.">
        <title>Draft Genome Sequences of Three Alkaliphilic Bacillus Strains, Bacillus wakoensis JCM 9140T, Bacillus akibai JCM 9157T, and Bacillus hemicellulosilyticus JCM 9152T.</title>
        <authorList>
            <person name="Yuki M."/>
            <person name="Oshima K."/>
            <person name="Suda W."/>
            <person name="Oshida Y."/>
            <person name="Kitamura K."/>
            <person name="Iida T."/>
            <person name="Hattori M."/>
            <person name="Ohkuma M."/>
        </authorList>
    </citation>
    <scope>NUCLEOTIDE SEQUENCE [LARGE SCALE GENOMIC DNA]</scope>
    <source>
        <strain evidence="3">JCM 9140</strain>
    </source>
</reference>
<proteinExistence type="predicted"/>
<dbReference type="EMBL" id="BAUT01000007">
    <property type="protein sequence ID" value="GAE25205.1"/>
    <property type="molecule type" value="Genomic_DNA"/>
</dbReference>